<evidence type="ECO:0000256" key="3">
    <source>
        <dbReference type="PROSITE-ProRule" id="PRU00023"/>
    </source>
</evidence>
<evidence type="ECO:0000313" key="4">
    <source>
        <dbReference type="EMBL" id="MBM7129661.1"/>
    </source>
</evidence>
<gene>
    <name evidence="4" type="ORF">ISS99_09005</name>
</gene>
<organism evidence="4 5">
    <name type="scientific">Dyella mobilis</name>
    <dbReference type="NCBI Taxonomy" id="1849582"/>
    <lineage>
        <taxon>Bacteria</taxon>
        <taxon>Pseudomonadati</taxon>
        <taxon>Pseudomonadota</taxon>
        <taxon>Gammaproteobacteria</taxon>
        <taxon>Lysobacterales</taxon>
        <taxon>Rhodanobacteraceae</taxon>
        <taxon>Dyella</taxon>
    </lineage>
</organism>
<dbReference type="PROSITE" id="PS50297">
    <property type="entry name" value="ANK_REP_REGION"/>
    <property type="match status" value="1"/>
</dbReference>
<name>A0ABS2KES2_9GAMM</name>
<dbReference type="Pfam" id="PF12796">
    <property type="entry name" value="Ank_2"/>
    <property type="match status" value="1"/>
</dbReference>
<dbReference type="Proteomes" id="UP001430193">
    <property type="component" value="Unassembled WGS sequence"/>
</dbReference>
<dbReference type="InterPro" id="IPR002110">
    <property type="entry name" value="Ankyrin_rpt"/>
</dbReference>
<proteinExistence type="predicted"/>
<dbReference type="Pfam" id="PF00023">
    <property type="entry name" value="Ank"/>
    <property type="match status" value="1"/>
</dbReference>
<feature type="repeat" description="ANK" evidence="3">
    <location>
        <begin position="136"/>
        <end position="168"/>
    </location>
</feature>
<dbReference type="PROSITE" id="PS50088">
    <property type="entry name" value="ANK_REPEAT"/>
    <property type="match status" value="2"/>
</dbReference>
<dbReference type="Gene3D" id="1.25.40.20">
    <property type="entry name" value="Ankyrin repeat-containing domain"/>
    <property type="match status" value="1"/>
</dbReference>
<reference evidence="4" key="1">
    <citation type="submission" date="2020-10" db="EMBL/GenBank/DDBJ databases">
        <title>Phylogeny of dyella-like bacteria.</title>
        <authorList>
            <person name="Fu J."/>
        </authorList>
    </citation>
    <scope>NUCLEOTIDE SEQUENCE</scope>
    <source>
        <strain evidence="4">DHON07</strain>
    </source>
</reference>
<keyword evidence="5" id="KW-1185">Reference proteome</keyword>
<keyword evidence="1" id="KW-0677">Repeat</keyword>
<comment type="caution">
    <text evidence="4">The sequence shown here is derived from an EMBL/GenBank/DDBJ whole genome shotgun (WGS) entry which is preliminary data.</text>
</comment>
<dbReference type="InterPro" id="IPR036770">
    <property type="entry name" value="Ankyrin_rpt-contain_sf"/>
</dbReference>
<evidence type="ECO:0000313" key="5">
    <source>
        <dbReference type="Proteomes" id="UP001430193"/>
    </source>
</evidence>
<dbReference type="PANTHER" id="PTHR24171">
    <property type="entry name" value="ANKYRIN REPEAT DOMAIN-CONTAINING PROTEIN 39-RELATED"/>
    <property type="match status" value="1"/>
</dbReference>
<evidence type="ECO:0000256" key="2">
    <source>
        <dbReference type="ARBA" id="ARBA00023043"/>
    </source>
</evidence>
<keyword evidence="2 3" id="KW-0040">ANK repeat</keyword>
<evidence type="ECO:0000256" key="1">
    <source>
        <dbReference type="ARBA" id="ARBA00022737"/>
    </source>
</evidence>
<dbReference type="SMART" id="SM00248">
    <property type="entry name" value="ANK"/>
    <property type="match status" value="3"/>
</dbReference>
<feature type="repeat" description="ANK" evidence="3">
    <location>
        <begin position="70"/>
        <end position="102"/>
    </location>
</feature>
<dbReference type="SUPFAM" id="SSF48403">
    <property type="entry name" value="Ankyrin repeat"/>
    <property type="match status" value="1"/>
</dbReference>
<dbReference type="EMBL" id="JADIKF010000038">
    <property type="protein sequence ID" value="MBM7129661.1"/>
    <property type="molecule type" value="Genomic_DNA"/>
</dbReference>
<accession>A0ABS2KES2</accession>
<protein>
    <submittedName>
        <fullName evidence="4">Ankyrin repeat domain-containing protein</fullName>
    </submittedName>
</protein>
<sequence length="196" mass="21401">MSLLTYAAYLCSPALRMQLHGRQLDELSQVQRVDAHRYDQSWFDAARLGRVDILQALHEAQYPIDSRTSSGYTATILAAYDDHPEALDYLLGAGADACQQDRSGNTALMGALYKGNLVVARRLLATRCPVDQINNAGETALSFAALFGRQDMMRELVARGADPNHADIHGDTPLAVVMKQGNGDSATVLRQLGARR</sequence>